<keyword evidence="2" id="KW-1003">Cell membrane</keyword>
<accession>A0A2P4EWD3</accession>
<dbReference type="GO" id="GO:0005886">
    <property type="term" value="C:plasma membrane"/>
    <property type="evidence" value="ECO:0007669"/>
    <property type="project" value="UniProtKB-SubCell"/>
</dbReference>
<dbReference type="GO" id="GO:0015171">
    <property type="term" value="F:amino acid transmembrane transporter activity"/>
    <property type="evidence" value="ECO:0007669"/>
    <property type="project" value="TreeGrafter"/>
</dbReference>
<feature type="transmembrane region" description="Helical" evidence="6">
    <location>
        <begin position="42"/>
        <end position="62"/>
    </location>
</feature>
<evidence type="ECO:0000256" key="2">
    <source>
        <dbReference type="ARBA" id="ARBA00022475"/>
    </source>
</evidence>
<feature type="transmembrane region" description="Helical" evidence="6">
    <location>
        <begin position="12"/>
        <end position="30"/>
    </location>
</feature>
<dbReference type="Proteomes" id="UP000243451">
    <property type="component" value="Unassembled WGS sequence"/>
</dbReference>
<feature type="transmembrane region" description="Helical" evidence="6">
    <location>
        <begin position="178"/>
        <end position="199"/>
    </location>
</feature>
<dbReference type="OrthoDB" id="5638726at2"/>
<evidence type="ECO:0000256" key="3">
    <source>
        <dbReference type="ARBA" id="ARBA00022692"/>
    </source>
</evidence>
<evidence type="ECO:0000256" key="6">
    <source>
        <dbReference type="SAM" id="Phobius"/>
    </source>
</evidence>
<feature type="transmembrane region" description="Helical" evidence="6">
    <location>
        <begin position="74"/>
        <end position="92"/>
    </location>
</feature>
<dbReference type="InterPro" id="IPR001123">
    <property type="entry name" value="LeuE-type"/>
</dbReference>
<dbReference type="Pfam" id="PF01810">
    <property type="entry name" value="LysE"/>
    <property type="match status" value="1"/>
</dbReference>
<evidence type="ECO:0000256" key="1">
    <source>
        <dbReference type="ARBA" id="ARBA00004651"/>
    </source>
</evidence>
<dbReference type="EMBL" id="PPSK01000005">
    <property type="protein sequence ID" value="POB04285.1"/>
    <property type="molecule type" value="Genomic_DNA"/>
</dbReference>
<gene>
    <name evidence="7" type="ORF">C1949_07655</name>
</gene>
<dbReference type="AlphaFoldDB" id="A0A2P4EWD3"/>
<keyword evidence="3 6" id="KW-0812">Transmembrane</keyword>
<proteinExistence type="predicted"/>
<dbReference type="PANTHER" id="PTHR30086:SF20">
    <property type="entry name" value="ARGININE EXPORTER PROTEIN ARGO-RELATED"/>
    <property type="match status" value="1"/>
</dbReference>
<feature type="transmembrane region" description="Helical" evidence="6">
    <location>
        <begin position="113"/>
        <end position="140"/>
    </location>
</feature>
<comment type="caution">
    <text evidence="7">The sequence shown here is derived from an EMBL/GenBank/DDBJ whole genome shotgun (WGS) entry which is preliminary data.</text>
</comment>
<evidence type="ECO:0000256" key="4">
    <source>
        <dbReference type="ARBA" id="ARBA00022989"/>
    </source>
</evidence>
<feature type="transmembrane region" description="Helical" evidence="6">
    <location>
        <begin position="146"/>
        <end position="166"/>
    </location>
</feature>
<protein>
    <submittedName>
        <fullName evidence="7">Lysine transporter LysE</fullName>
    </submittedName>
</protein>
<reference evidence="7 8" key="1">
    <citation type="submission" date="2018-01" db="EMBL/GenBank/DDBJ databases">
        <title>Draft genome of the type strain Pseudomonas oceani DSM 100277 isolated from the deep water in Okinawa trough, northwestern Pacific Ocean.</title>
        <authorList>
            <person name="Gomila M."/>
            <person name="Mulet M."/>
            <person name="Garcia-Valdes E."/>
            <person name="Lalucat J."/>
        </authorList>
    </citation>
    <scope>NUCLEOTIDE SEQUENCE [LARGE SCALE GENOMIC DNA]</scope>
    <source>
        <strain evidence="7 8">DSM 100277</strain>
    </source>
</reference>
<sequence>MPSIFSSYIHGLVAAAGLIMAIGAQNAFVLAQGLRREHHISVALICMSCDAVLILAGTFGLAALLQTHPLAMEITRWGGVLFLTVYALQALWRSVSPRGLEAMRAPARSRHAVLLTTLAVTLLNPHVYLDTMVLIGSLAAQHRLPLVFALGATTASILWFTLLALGSARMAPVLKRPLTWRCIDLAVAAMMLTVAWSLAKPALQTLWQA</sequence>
<evidence type="ECO:0000313" key="8">
    <source>
        <dbReference type="Proteomes" id="UP000243451"/>
    </source>
</evidence>
<name>A0A2P4EWD3_9GAMM</name>
<keyword evidence="4 6" id="KW-1133">Transmembrane helix</keyword>
<evidence type="ECO:0000313" key="7">
    <source>
        <dbReference type="EMBL" id="POB04285.1"/>
    </source>
</evidence>
<comment type="subcellular location">
    <subcellularLocation>
        <location evidence="1">Cell membrane</location>
        <topology evidence="1">Multi-pass membrane protein</topology>
    </subcellularLocation>
</comment>
<dbReference type="PANTHER" id="PTHR30086">
    <property type="entry name" value="ARGININE EXPORTER PROTEIN ARGO"/>
    <property type="match status" value="1"/>
</dbReference>
<organism evidence="7 8">
    <name type="scientific">Halopseudomonas oceani</name>
    <dbReference type="NCBI Taxonomy" id="1708783"/>
    <lineage>
        <taxon>Bacteria</taxon>
        <taxon>Pseudomonadati</taxon>
        <taxon>Pseudomonadota</taxon>
        <taxon>Gammaproteobacteria</taxon>
        <taxon>Pseudomonadales</taxon>
        <taxon>Pseudomonadaceae</taxon>
        <taxon>Halopseudomonas</taxon>
    </lineage>
</organism>
<keyword evidence="5 6" id="KW-0472">Membrane</keyword>
<evidence type="ECO:0000256" key="5">
    <source>
        <dbReference type="ARBA" id="ARBA00023136"/>
    </source>
</evidence>
<keyword evidence="8" id="KW-1185">Reference proteome</keyword>